<reference evidence="2" key="2">
    <citation type="journal article" date="2015" name="Fish Shellfish Immunol.">
        <title>Early steps in the European eel (Anguilla anguilla)-Vibrio vulnificus interaction in the gills: Role of the RtxA13 toxin.</title>
        <authorList>
            <person name="Callol A."/>
            <person name="Pajuelo D."/>
            <person name="Ebbesson L."/>
            <person name="Teles M."/>
            <person name="MacKenzie S."/>
            <person name="Amaro C."/>
        </authorList>
    </citation>
    <scope>NUCLEOTIDE SEQUENCE</scope>
</reference>
<sequence length="102" mass="11230">MSSSRHNLANDLQPQTYSCVNPTASLGCRLPQFSEKLVASCFFSHHRSQLSSHREKSDEDLAFAALACTKSLSSDERRPLTVGNPQHPGRCSRPVSTGMVRI</sequence>
<evidence type="ECO:0000256" key="1">
    <source>
        <dbReference type="SAM" id="MobiDB-lite"/>
    </source>
</evidence>
<dbReference type="EMBL" id="GBXM01086746">
    <property type="protein sequence ID" value="JAH21831.1"/>
    <property type="molecule type" value="Transcribed_RNA"/>
</dbReference>
<dbReference type="PROSITE" id="PS51257">
    <property type="entry name" value="PROKAR_LIPOPROTEIN"/>
    <property type="match status" value="1"/>
</dbReference>
<dbReference type="EMBL" id="GBXM01082068">
    <property type="protein sequence ID" value="JAH26509.1"/>
    <property type="molecule type" value="Transcribed_RNA"/>
</dbReference>
<dbReference type="AlphaFoldDB" id="A0A0E9RBN5"/>
<reference evidence="2" key="1">
    <citation type="submission" date="2014-11" db="EMBL/GenBank/DDBJ databases">
        <authorList>
            <person name="Amaro Gonzalez C."/>
        </authorList>
    </citation>
    <scope>NUCLEOTIDE SEQUENCE</scope>
</reference>
<name>A0A0E9RBN5_ANGAN</name>
<feature type="region of interest" description="Disordered" evidence="1">
    <location>
        <begin position="75"/>
        <end position="102"/>
    </location>
</feature>
<proteinExistence type="predicted"/>
<accession>A0A0E9RBN5</accession>
<organism evidence="2">
    <name type="scientific">Anguilla anguilla</name>
    <name type="common">European freshwater eel</name>
    <name type="synonym">Muraena anguilla</name>
    <dbReference type="NCBI Taxonomy" id="7936"/>
    <lineage>
        <taxon>Eukaryota</taxon>
        <taxon>Metazoa</taxon>
        <taxon>Chordata</taxon>
        <taxon>Craniata</taxon>
        <taxon>Vertebrata</taxon>
        <taxon>Euteleostomi</taxon>
        <taxon>Actinopterygii</taxon>
        <taxon>Neopterygii</taxon>
        <taxon>Teleostei</taxon>
        <taxon>Anguilliformes</taxon>
        <taxon>Anguillidae</taxon>
        <taxon>Anguilla</taxon>
    </lineage>
</organism>
<evidence type="ECO:0000313" key="2">
    <source>
        <dbReference type="EMBL" id="JAH26509.1"/>
    </source>
</evidence>
<protein>
    <submittedName>
        <fullName evidence="2">Uncharacterized protein</fullName>
    </submittedName>
</protein>